<evidence type="ECO:0000313" key="1">
    <source>
        <dbReference type="EMBL" id="XDE91211.1"/>
    </source>
</evidence>
<sequence>MLLTVHSTGLVSLPNLFDKSEILLSLLQNLYYTTIIAYNTTRNVDHTTFLRHFAASTVHIILHLLHPGFTPSRRGFSAALPELQPYIERSMVLGFFPEIRTRKSKFLVRYRGTLSDQASYRNSFQDALVGGFAARVGTKQESFARGREDFNQLLGIFLKHVNDEGLRLDSIVPGFIDPKLVFALLDGHKDHISACHRLHNPVPSIRVPVFVSLLNLEGDAMGIPMVSGESGVLVGADDVQADQAFANELYELLNNAN</sequence>
<protein>
    <submittedName>
        <fullName evidence="1">P0</fullName>
    </submittedName>
</protein>
<gene>
    <name evidence="1" type="primary">ORF0</name>
</gene>
<proteinExistence type="predicted"/>
<dbReference type="EMBL" id="PP683459">
    <property type="protein sequence ID" value="XDE91211.1"/>
    <property type="molecule type" value="Genomic_RNA"/>
</dbReference>
<name>A0AB39A5D6_9VIRU</name>
<reference evidence="1" key="1">
    <citation type="submission" date="2024-04" db="EMBL/GenBank/DDBJ databases">
        <title>Identification of a novel recombinant polerovirus and other emergent viruses and tombusvirus-like associated RNA species associated with carrot motley dwarf disease in the United States.</title>
        <authorList>
            <person name="Erickson A."/>
            <person name="Ter Horst A.M."/>
            <person name="Carlson C.R."/>
            <person name="Falk B.W."/>
            <person name="Kuo Y.-W."/>
        </authorList>
    </citation>
    <scope>NUCLEOTIDE SEQUENCE</scope>
    <source>
        <strain evidence="1">CA</strain>
    </source>
</reference>
<accession>A0AB39A5D6</accession>
<organism evidence="1">
    <name type="scientific">Foeniculum vulgare polerovirus</name>
    <dbReference type="NCBI Taxonomy" id="2885085"/>
    <lineage>
        <taxon>Viruses</taxon>
        <taxon>Riboviria</taxon>
        <taxon>Orthornavirae</taxon>
        <taxon>Pisuviricota</taxon>
        <taxon>Pisoniviricetes</taxon>
        <taxon>Sobelivirales</taxon>
        <taxon>Solemoviridae</taxon>
        <taxon>Polerovirus</taxon>
        <taxon>Polerovirus FVPV</taxon>
    </lineage>
</organism>